<comment type="caution">
    <text evidence="22">The sequence shown here is derived from an EMBL/GenBank/DDBJ whole genome shotgun (WGS) entry which is preliminary data.</text>
</comment>
<dbReference type="Proteomes" id="UP001487740">
    <property type="component" value="Unassembled WGS sequence"/>
</dbReference>
<evidence type="ECO:0000256" key="2">
    <source>
        <dbReference type="ARBA" id="ARBA00004613"/>
    </source>
</evidence>
<dbReference type="Pfam" id="PF00777">
    <property type="entry name" value="Glyco_transf_29"/>
    <property type="match status" value="1"/>
</dbReference>
<keyword evidence="6" id="KW-0328">Glycosyltransferase</keyword>
<keyword evidence="5" id="KW-0964">Secreted</keyword>
<keyword evidence="23" id="KW-1185">Reference proteome</keyword>
<evidence type="ECO:0000256" key="19">
    <source>
        <dbReference type="ARBA" id="ARBA00076676"/>
    </source>
</evidence>
<dbReference type="FunFam" id="3.90.1480.20:FF:000012">
    <property type="entry name" value="ST6 beta-galactoside alpha-2,6-sialyltransferase 1"/>
    <property type="match status" value="1"/>
</dbReference>
<evidence type="ECO:0000256" key="9">
    <source>
        <dbReference type="ARBA" id="ARBA00022968"/>
    </source>
</evidence>
<comment type="catalytic activity">
    <reaction evidence="15">
        <text>a beta-D-galactoside + CMP-N-acetyl-beta-neuraminate = an N-acetyl-alpha-neuraminyl-(2-&gt;6)-beta-D-galactosyl derivative + CMP + H(+)</text>
        <dbReference type="Rhea" id="RHEA:52104"/>
        <dbReference type="ChEBI" id="CHEBI:15378"/>
        <dbReference type="ChEBI" id="CHEBI:28034"/>
        <dbReference type="ChEBI" id="CHEBI:57812"/>
        <dbReference type="ChEBI" id="CHEBI:60377"/>
        <dbReference type="ChEBI" id="CHEBI:136398"/>
        <dbReference type="EC" id="2.4.3.1"/>
    </reaction>
</comment>
<dbReference type="EMBL" id="JARAKH010000028">
    <property type="protein sequence ID" value="KAK8388936.1"/>
    <property type="molecule type" value="Genomic_DNA"/>
</dbReference>
<evidence type="ECO:0000256" key="17">
    <source>
        <dbReference type="ARBA" id="ARBA00069321"/>
    </source>
</evidence>
<feature type="compositionally biased region" description="Pro residues" evidence="21">
    <location>
        <begin position="30"/>
        <end position="51"/>
    </location>
</feature>
<evidence type="ECO:0000313" key="22">
    <source>
        <dbReference type="EMBL" id="KAK8388936.1"/>
    </source>
</evidence>
<keyword evidence="12" id="KW-0472">Membrane</keyword>
<evidence type="ECO:0000256" key="16">
    <source>
        <dbReference type="ARBA" id="ARBA00034329"/>
    </source>
</evidence>
<dbReference type="AlphaFoldDB" id="A0AAW0TNB8"/>
<evidence type="ECO:0000256" key="1">
    <source>
        <dbReference type="ARBA" id="ARBA00004447"/>
    </source>
</evidence>
<dbReference type="PANTHER" id="PTHR46059:SF1">
    <property type="entry name" value="BETA-GALACTOSIDE ALPHA-2,6-SIALYLTRANSFERASE"/>
    <property type="match status" value="1"/>
</dbReference>
<proteinExistence type="inferred from homology"/>
<evidence type="ECO:0000256" key="6">
    <source>
        <dbReference type="ARBA" id="ARBA00022676"/>
    </source>
</evidence>
<protein>
    <recommendedName>
        <fullName evidence="17">Beta-galactoside alpha-2,6-sialyltransferase 1</fullName>
        <ecNumber evidence="16">2.4.3.1</ecNumber>
    </recommendedName>
    <alternativeName>
        <fullName evidence="20">CMP-N-acetylneuraminate-beta-galactosamide-alpha-2,6-sialyltransferase 1</fullName>
    </alternativeName>
    <alternativeName>
        <fullName evidence="19">ST6Gal I</fullName>
    </alternativeName>
    <alternativeName>
        <fullName evidence="18">Sialyltransferase 1</fullName>
    </alternativeName>
</protein>
<keyword evidence="9" id="KW-0735">Signal-anchor</keyword>
<name>A0AAW0TNB8_SCYPA</name>
<accession>A0AAW0TNB8</accession>
<feature type="compositionally biased region" description="Polar residues" evidence="21">
    <location>
        <begin position="12"/>
        <end position="25"/>
    </location>
</feature>
<comment type="subcellular location">
    <subcellularLocation>
        <location evidence="1">Golgi apparatus</location>
        <location evidence="1">Golgi stack membrane</location>
        <topology evidence="1">Single-pass type II membrane protein</topology>
    </subcellularLocation>
    <subcellularLocation>
        <location evidence="2">Secreted</location>
    </subcellularLocation>
</comment>
<keyword evidence="14" id="KW-0325">Glycoprotein</keyword>
<keyword evidence="13" id="KW-1015">Disulfide bond</keyword>
<dbReference type="GO" id="GO:0097503">
    <property type="term" value="P:sialylation"/>
    <property type="evidence" value="ECO:0007669"/>
    <property type="project" value="TreeGrafter"/>
</dbReference>
<dbReference type="GO" id="GO:0003835">
    <property type="term" value="F:beta-galactoside alpha-2,6-sialyltransferase activity"/>
    <property type="evidence" value="ECO:0007669"/>
    <property type="project" value="UniProtKB-EC"/>
</dbReference>
<evidence type="ECO:0000256" key="21">
    <source>
        <dbReference type="SAM" id="MobiDB-lite"/>
    </source>
</evidence>
<organism evidence="22 23">
    <name type="scientific">Scylla paramamosain</name>
    <name type="common">Mud crab</name>
    <dbReference type="NCBI Taxonomy" id="85552"/>
    <lineage>
        <taxon>Eukaryota</taxon>
        <taxon>Metazoa</taxon>
        <taxon>Ecdysozoa</taxon>
        <taxon>Arthropoda</taxon>
        <taxon>Crustacea</taxon>
        <taxon>Multicrustacea</taxon>
        <taxon>Malacostraca</taxon>
        <taxon>Eumalacostraca</taxon>
        <taxon>Eucarida</taxon>
        <taxon>Decapoda</taxon>
        <taxon>Pleocyemata</taxon>
        <taxon>Brachyura</taxon>
        <taxon>Eubrachyura</taxon>
        <taxon>Portunoidea</taxon>
        <taxon>Portunidae</taxon>
        <taxon>Portuninae</taxon>
        <taxon>Scylla</taxon>
    </lineage>
</organism>
<keyword evidence="8" id="KW-0812">Transmembrane</keyword>
<evidence type="ECO:0000256" key="3">
    <source>
        <dbReference type="ARBA" id="ARBA00004922"/>
    </source>
</evidence>
<evidence type="ECO:0000256" key="11">
    <source>
        <dbReference type="ARBA" id="ARBA00023034"/>
    </source>
</evidence>
<comment type="similarity">
    <text evidence="4">Belongs to the glycosyltransferase 29 family.</text>
</comment>
<evidence type="ECO:0000313" key="23">
    <source>
        <dbReference type="Proteomes" id="UP001487740"/>
    </source>
</evidence>
<keyword evidence="11" id="KW-0333">Golgi apparatus</keyword>
<evidence type="ECO:0000256" key="4">
    <source>
        <dbReference type="ARBA" id="ARBA00006003"/>
    </source>
</evidence>
<evidence type="ECO:0000256" key="12">
    <source>
        <dbReference type="ARBA" id="ARBA00023136"/>
    </source>
</evidence>
<feature type="region of interest" description="Disordered" evidence="21">
    <location>
        <begin position="1"/>
        <end position="53"/>
    </location>
</feature>
<dbReference type="Gene3D" id="3.90.1480.20">
    <property type="entry name" value="Glycosyl transferase family 29"/>
    <property type="match status" value="1"/>
</dbReference>
<dbReference type="InterPro" id="IPR038578">
    <property type="entry name" value="GT29-like_sf"/>
</dbReference>
<dbReference type="PANTHER" id="PTHR46059">
    <property type="entry name" value="BETA-GALACTOSIDE ALPHA-2,6-SIALYLTRANSFERASE"/>
    <property type="match status" value="1"/>
</dbReference>
<evidence type="ECO:0000256" key="5">
    <source>
        <dbReference type="ARBA" id="ARBA00022525"/>
    </source>
</evidence>
<evidence type="ECO:0000256" key="13">
    <source>
        <dbReference type="ARBA" id="ARBA00023157"/>
    </source>
</evidence>
<evidence type="ECO:0000256" key="18">
    <source>
        <dbReference type="ARBA" id="ARBA00076526"/>
    </source>
</evidence>
<dbReference type="CDD" id="cd23968">
    <property type="entry name" value="GT29_ST6GAL1_2"/>
    <property type="match status" value="1"/>
</dbReference>
<evidence type="ECO:0000256" key="10">
    <source>
        <dbReference type="ARBA" id="ARBA00022989"/>
    </source>
</evidence>
<keyword evidence="10" id="KW-1133">Transmembrane helix</keyword>
<comment type="pathway">
    <text evidence="3">Protein modification; protein glycosylation.</text>
</comment>
<dbReference type="EC" id="2.4.3.1" evidence="16"/>
<dbReference type="InterPro" id="IPR001675">
    <property type="entry name" value="Glyco_trans_29"/>
</dbReference>
<evidence type="ECO:0000256" key="14">
    <source>
        <dbReference type="ARBA" id="ARBA00023180"/>
    </source>
</evidence>
<evidence type="ECO:0000256" key="15">
    <source>
        <dbReference type="ARBA" id="ARBA00034249"/>
    </source>
</evidence>
<evidence type="ECO:0000256" key="20">
    <source>
        <dbReference type="ARBA" id="ARBA00080062"/>
    </source>
</evidence>
<evidence type="ECO:0000256" key="7">
    <source>
        <dbReference type="ARBA" id="ARBA00022679"/>
    </source>
</evidence>
<keyword evidence="7" id="KW-0808">Transferase</keyword>
<sequence length="384" mass="43615">MPLWLRGKMTRSPGQASQGSTPTSCRPTSRPCPAPRPSPPPTTTPTPPTVPPTTREQLLQEIQRHKVDIFVRLRRLQKERGSILVKHENRYEVLYKGRRRRGPGPITGHELLCALREAGVRTLRDGDEPFTSQGVSKHFPSTGLLEGRHFNTCVVVSSAGSNKGSHLGNFIDSHDAVVRFNDAPTVGFEGDVGTRTTLRIVNSRILVKPEFKFWDSPLYKDVAVLAWDPCHYSCDLNEWYKAPDFDFFPEYFRRRLMLPYEDLHMLHPASMWNIWDVLQRYTPDSRLLPNPPSTGFLGIMLMLAHCESVDVVEFVPSLRMTEQCHYWLPYNDTTCTFGGWHPTDTEKLTTLTLNSAGDYDTYARGFVRIPGFKTIACPTRSPAR</sequence>
<reference evidence="22 23" key="1">
    <citation type="submission" date="2023-03" db="EMBL/GenBank/DDBJ databases">
        <title>High-quality genome of Scylla paramamosain provides insights in environmental adaptation.</title>
        <authorList>
            <person name="Zhang L."/>
        </authorList>
    </citation>
    <scope>NUCLEOTIDE SEQUENCE [LARGE SCALE GENOMIC DNA]</scope>
    <source>
        <strain evidence="22">LZ_2023a</strain>
        <tissue evidence="22">Muscle</tissue>
    </source>
</reference>
<gene>
    <name evidence="22" type="ORF">O3P69_020714</name>
</gene>
<evidence type="ECO:0000256" key="8">
    <source>
        <dbReference type="ARBA" id="ARBA00022692"/>
    </source>
</evidence>
<dbReference type="GO" id="GO:0032580">
    <property type="term" value="C:Golgi cisterna membrane"/>
    <property type="evidence" value="ECO:0007669"/>
    <property type="project" value="UniProtKB-SubCell"/>
</dbReference>
<dbReference type="GO" id="GO:0005576">
    <property type="term" value="C:extracellular region"/>
    <property type="evidence" value="ECO:0007669"/>
    <property type="project" value="UniProtKB-SubCell"/>
</dbReference>